<evidence type="ECO:0000313" key="2">
    <source>
        <dbReference type="EMBL" id="ROH97662.1"/>
    </source>
</evidence>
<keyword evidence="1" id="KW-0732">Signal</keyword>
<keyword evidence="5" id="KW-1185">Reference proteome</keyword>
<reference evidence="3 5" key="2">
    <citation type="submission" date="2019-03" db="EMBL/GenBank/DDBJ databases">
        <title>Genomic Encyclopedia of Archaeal and Bacterial Type Strains, Phase II (KMG-II): from individual species to whole genera.</title>
        <authorList>
            <person name="Goeker M."/>
        </authorList>
    </citation>
    <scope>NUCLEOTIDE SEQUENCE [LARGE SCALE GENOMIC DNA]</scope>
    <source>
        <strain evidence="3 5">DSM 15235</strain>
    </source>
</reference>
<dbReference type="Proteomes" id="UP000295709">
    <property type="component" value="Unassembled WGS sequence"/>
</dbReference>
<organism evidence="2 4">
    <name type="scientific">Chryseobacterium daecheongense</name>
    <dbReference type="NCBI Taxonomy" id="192389"/>
    <lineage>
        <taxon>Bacteria</taxon>
        <taxon>Pseudomonadati</taxon>
        <taxon>Bacteroidota</taxon>
        <taxon>Flavobacteriia</taxon>
        <taxon>Flavobacteriales</taxon>
        <taxon>Weeksellaceae</taxon>
        <taxon>Chryseobacterium group</taxon>
        <taxon>Chryseobacterium</taxon>
    </lineage>
</organism>
<dbReference type="Proteomes" id="UP000269375">
    <property type="component" value="Unassembled WGS sequence"/>
</dbReference>
<accession>A0A3N0VXX9</accession>
<dbReference type="OrthoDB" id="982449at2"/>
<proteinExistence type="predicted"/>
<feature type="signal peptide" evidence="1">
    <location>
        <begin position="1"/>
        <end position="19"/>
    </location>
</feature>
<sequence length="195" mass="22690">MKTKVFIILLSLFSLFSYSQTKDNTSVAGIKKTLASFARSLQTKNINTTVELIHPKYFTITSKDKMQQMLNFTYDNPYLKTDVTKFIIHRVENPEKIGNEYFSVTDYSIRMNLKIDWAQLPVAEEMKQQIRQSIIKQFGDGNVQHVQKGDYYIINTKMKACAISADNKNWKLILLEKNQKPQLMKILPKKIVEKV</sequence>
<name>A0A3N0VXX9_9FLAO</name>
<dbReference type="EMBL" id="SOQW01000002">
    <property type="protein sequence ID" value="TDX93183.1"/>
    <property type="molecule type" value="Genomic_DNA"/>
</dbReference>
<evidence type="ECO:0000256" key="1">
    <source>
        <dbReference type="SAM" id="SignalP"/>
    </source>
</evidence>
<evidence type="ECO:0000313" key="4">
    <source>
        <dbReference type="Proteomes" id="UP000269375"/>
    </source>
</evidence>
<protein>
    <recommendedName>
        <fullName evidence="6">DUF4252 domain-containing protein</fullName>
    </recommendedName>
</protein>
<gene>
    <name evidence="3" type="ORF">BCF50_2140</name>
    <name evidence="2" type="ORF">EGI05_09775</name>
</gene>
<evidence type="ECO:0000313" key="5">
    <source>
        <dbReference type="Proteomes" id="UP000295709"/>
    </source>
</evidence>
<evidence type="ECO:0008006" key="6">
    <source>
        <dbReference type="Google" id="ProtNLM"/>
    </source>
</evidence>
<comment type="caution">
    <text evidence="2">The sequence shown here is derived from an EMBL/GenBank/DDBJ whole genome shotgun (WGS) entry which is preliminary data.</text>
</comment>
<evidence type="ECO:0000313" key="3">
    <source>
        <dbReference type="EMBL" id="TDX93183.1"/>
    </source>
</evidence>
<dbReference type="RefSeq" id="WP_123262878.1">
    <property type="nucleotide sequence ID" value="NZ_RJTX01000002.1"/>
</dbReference>
<reference evidence="2" key="1">
    <citation type="submission" date="2018-11" db="EMBL/GenBank/DDBJ databases">
        <title>Proposal to divide the Flavobacteriaceae and reorganize its genera based on Amino Acid Identity values calculated from whole genome sequences.</title>
        <authorList>
            <person name="Nicholson A.C."/>
            <person name="Gulvik C.A."/>
            <person name="Whitney A.M."/>
            <person name="Humrighouse B.W."/>
            <person name="Bell M."/>
            <person name="Holmes B."/>
            <person name="Steigerwalt A."/>
            <person name="Villarma A."/>
            <person name="Sheth M."/>
            <person name="Batra D."/>
            <person name="Pryor J."/>
            <person name="Bernardet J.-F."/>
            <person name="Hugo C."/>
            <person name="Kampfer P."/>
            <person name="Newman J."/>
            <person name="Mcquiston J.R."/>
        </authorList>
    </citation>
    <scope>NUCLEOTIDE SEQUENCE</scope>
    <source>
        <strain evidence="2">DSM 15235</strain>
    </source>
</reference>
<feature type="chain" id="PRO_5018257622" description="DUF4252 domain-containing protein" evidence="1">
    <location>
        <begin position="20"/>
        <end position="195"/>
    </location>
</feature>
<dbReference type="AlphaFoldDB" id="A0A3N0VXX9"/>
<dbReference type="EMBL" id="RJTX01000002">
    <property type="protein sequence ID" value="ROH97662.1"/>
    <property type="molecule type" value="Genomic_DNA"/>
</dbReference>